<dbReference type="InterPro" id="IPR009725">
    <property type="entry name" value="3_dmu_93_MTrfase"/>
</dbReference>
<evidence type="ECO:0000259" key="1">
    <source>
        <dbReference type="Pfam" id="PF06983"/>
    </source>
</evidence>
<evidence type="ECO:0000313" key="3">
    <source>
        <dbReference type="Proteomes" id="UP000248553"/>
    </source>
</evidence>
<dbReference type="OrthoDB" id="9806473at2"/>
<gene>
    <name evidence="2" type="ORF">DLM85_05830</name>
</gene>
<dbReference type="InterPro" id="IPR029068">
    <property type="entry name" value="Glyas_Bleomycin-R_OHBP_Dase"/>
</dbReference>
<dbReference type="PANTHER" id="PTHR33990">
    <property type="entry name" value="PROTEIN YJDN-RELATED"/>
    <property type="match status" value="1"/>
</dbReference>
<dbReference type="CDD" id="cd06588">
    <property type="entry name" value="PhnB_like"/>
    <property type="match status" value="1"/>
</dbReference>
<dbReference type="Gene3D" id="3.10.180.10">
    <property type="entry name" value="2,3-Dihydroxybiphenyl 1,2-Dioxygenase, domain 1"/>
    <property type="match status" value="1"/>
</dbReference>
<dbReference type="SUPFAM" id="SSF54593">
    <property type="entry name" value="Glyoxalase/Bleomycin resistance protein/Dihydroxybiphenyl dioxygenase"/>
    <property type="match status" value="1"/>
</dbReference>
<comment type="caution">
    <text evidence="2">The sequence shown here is derived from an EMBL/GenBank/DDBJ whole genome shotgun (WGS) entry which is preliminary data.</text>
</comment>
<accession>A0A328BST7</accession>
<protein>
    <submittedName>
        <fullName evidence="2">VOC family protein</fullName>
    </submittedName>
</protein>
<dbReference type="PIRSF" id="PIRSF021700">
    <property type="entry name" value="3_dmu_93_MTrfase"/>
    <property type="match status" value="1"/>
</dbReference>
<dbReference type="AlphaFoldDB" id="A0A328BST7"/>
<reference evidence="3" key="1">
    <citation type="submission" date="2018-05" db="EMBL/GenBank/DDBJ databases">
        <authorList>
            <person name="Nie L."/>
        </authorList>
    </citation>
    <scope>NUCLEOTIDE SEQUENCE [LARGE SCALE GENOMIC DNA]</scope>
    <source>
        <strain evidence="3">NL</strain>
    </source>
</reference>
<proteinExistence type="predicted"/>
<dbReference type="PANTHER" id="PTHR33990:SF2">
    <property type="entry name" value="PHNB-LIKE DOMAIN-CONTAINING PROTEIN"/>
    <property type="match status" value="1"/>
</dbReference>
<feature type="domain" description="PhnB-like" evidence="1">
    <location>
        <begin position="2"/>
        <end position="117"/>
    </location>
</feature>
<evidence type="ECO:0000313" key="2">
    <source>
        <dbReference type="EMBL" id="RAK70360.1"/>
    </source>
</evidence>
<keyword evidence="3" id="KW-1185">Reference proteome</keyword>
<dbReference type="RefSeq" id="WP_111477110.1">
    <property type="nucleotide sequence ID" value="NZ_QHKM01000001.1"/>
</dbReference>
<dbReference type="Proteomes" id="UP000248553">
    <property type="component" value="Unassembled WGS sequence"/>
</dbReference>
<sequence length="154" mass="17006">MQKITTFLTYNDQAEDAARLYTSLFPDSAITRVTRYPAAGPMPAGQVMTVEFSLAGQQYVALNGGPHFTFTEGMSLSVACENQAEIDRLWAALTADGGRPDQCGWLQDRFGVSWQIMPANMGALMRGDTPEQAERRMQAMLRMHKIDIAALEQA</sequence>
<dbReference type="EMBL" id="QHKM01000001">
    <property type="protein sequence ID" value="RAK70360.1"/>
    <property type="molecule type" value="Genomic_DNA"/>
</dbReference>
<name>A0A328BST7_9BACT</name>
<organism evidence="2 3">
    <name type="scientific">Hymenobacter edaphi</name>
    <dbReference type="NCBI Taxonomy" id="2211146"/>
    <lineage>
        <taxon>Bacteria</taxon>
        <taxon>Pseudomonadati</taxon>
        <taxon>Bacteroidota</taxon>
        <taxon>Cytophagia</taxon>
        <taxon>Cytophagales</taxon>
        <taxon>Hymenobacteraceae</taxon>
        <taxon>Hymenobacter</taxon>
    </lineage>
</organism>
<dbReference type="Pfam" id="PF06983">
    <property type="entry name" value="3-dmu-9_3-mt"/>
    <property type="match status" value="1"/>
</dbReference>
<dbReference type="InterPro" id="IPR028973">
    <property type="entry name" value="PhnB-like"/>
</dbReference>